<evidence type="ECO:0000313" key="3">
    <source>
        <dbReference type="Proteomes" id="UP000008312"/>
    </source>
</evidence>
<dbReference type="EMBL" id="FN668683">
    <property type="protein sequence ID" value="CBK24282.2"/>
    <property type="molecule type" value="Genomic_DNA"/>
</dbReference>
<evidence type="ECO:0000313" key="2">
    <source>
        <dbReference type="EMBL" id="CBK24282.2"/>
    </source>
</evidence>
<dbReference type="RefSeq" id="XP_012898330.1">
    <property type="nucleotide sequence ID" value="XM_013042876.1"/>
</dbReference>
<reference evidence="2" key="1">
    <citation type="submission" date="2010-02" db="EMBL/GenBank/DDBJ databases">
        <title>Sequencing and annotation of the Blastocystis hominis genome.</title>
        <authorList>
            <person name="Wincker P."/>
        </authorList>
    </citation>
    <scope>NUCLEOTIDE SEQUENCE</scope>
    <source>
        <strain evidence="2">Singapore isolate B</strain>
    </source>
</reference>
<keyword evidence="1" id="KW-0472">Membrane</keyword>
<organism evidence="2">
    <name type="scientific">Blastocystis hominis</name>
    <dbReference type="NCBI Taxonomy" id="12968"/>
    <lineage>
        <taxon>Eukaryota</taxon>
        <taxon>Sar</taxon>
        <taxon>Stramenopiles</taxon>
        <taxon>Bigyra</taxon>
        <taxon>Opalozoa</taxon>
        <taxon>Opalinata</taxon>
        <taxon>Blastocystidae</taxon>
        <taxon>Blastocystis</taxon>
    </lineage>
</organism>
<evidence type="ECO:0000256" key="1">
    <source>
        <dbReference type="SAM" id="Phobius"/>
    </source>
</evidence>
<dbReference type="AlphaFoldDB" id="D8M893"/>
<dbReference type="InParanoid" id="D8M893"/>
<proteinExistence type="predicted"/>
<feature type="transmembrane region" description="Helical" evidence="1">
    <location>
        <begin position="39"/>
        <end position="58"/>
    </location>
</feature>
<dbReference type="GeneID" id="24921085"/>
<gene>
    <name evidence="2" type="ORF">GSBLH_T00004039001</name>
</gene>
<protein>
    <submittedName>
        <fullName evidence="2">Uncharacterized protein</fullName>
    </submittedName>
</protein>
<sequence>MYLLLPAFLISVCCSVCLFRSTAFQSFLYSILFNSSYSYRVLTLFVISLPILFLLYYVQWISKQYYVKNV</sequence>
<keyword evidence="3" id="KW-1185">Reference proteome</keyword>
<dbReference type="Proteomes" id="UP000008312">
    <property type="component" value="Unassembled WGS sequence"/>
</dbReference>
<keyword evidence="1" id="KW-1133">Transmembrane helix</keyword>
<keyword evidence="1" id="KW-0812">Transmembrane</keyword>
<accession>D8M893</accession>
<name>D8M893_BLAHO</name>